<feature type="domain" description="Carbamoyl-phosphate synthase small subunit N-terminal" evidence="2">
    <location>
        <begin position="1"/>
        <end position="155"/>
    </location>
</feature>
<dbReference type="Gene3D" id="3.50.30.20">
    <property type="entry name" value="Carbamoyl-phosphate synthase small subunit, N-terminal domain"/>
    <property type="match status" value="1"/>
</dbReference>
<dbReference type="Proteomes" id="UP000265160">
    <property type="component" value="LG15"/>
</dbReference>
<keyword evidence="1" id="KW-0812">Transmembrane</keyword>
<evidence type="ECO:0000259" key="2">
    <source>
        <dbReference type="SMART" id="SM01097"/>
    </source>
</evidence>
<dbReference type="Pfam" id="PF00117">
    <property type="entry name" value="GATase"/>
    <property type="match status" value="1"/>
</dbReference>
<dbReference type="SMART" id="SM01097">
    <property type="entry name" value="CPSase_sm_chain"/>
    <property type="match status" value="1"/>
</dbReference>
<dbReference type="SUPFAM" id="SSF52317">
    <property type="entry name" value="Class I glutamine amidotransferase-like"/>
    <property type="match status" value="1"/>
</dbReference>
<dbReference type="Gene3D" id="3.40.50.880">
    <property type="match status" value="1"/>
</dbReference>
<dbReference type="STRING" id="106582.ENSMZEP00005017551"/>
<accession>A0A3P9C6M3</accession>
<dbReference type="Ensembl" id="ENSMZET00005018115.1">
    <property type="protein sequence ID" value="ENSMZEP00005017551.1"/>
    <property type="gene ID" value="ENSMZEG00005013202.1"/>
</dbReference>
<reference evidence="3" key="3">
    <citation type="submission" date="2025-09" db="UniProtKB">
        <authorList>
            <consortium name="Ensembl"/>
        </authorList>
    </citation>
    <scope>IDENTIFICATION</scope>
</reference>
<dbReference type="InterPro" id="IPR036480">
    <property type="entry name" value="CarbP_synth_ssu_N_sf"/>
</dbReference>
<dbReference type="Pfam" id="PF00988">
    <property type="entry name" value="CPSase_sm_chain"/>
    <property type="match status" value="1"/>
</dbReference>
<sequence>MATLILEDGTTFKGRQFGASMSVSGEIVFQTGMVGYPEALTDPSYRCQLLTLTYPLVGNYGVIFLLFFCGRFYLNERSLNSDKTHCLICCCLVQWFESYKIHAAALIIGELSESPSHWSSAKSLDQWLKECKLFNLMLQTVSIFFREGTMLGKLIRNLVREVSMKVTHQDGSFHITVVDCGIKYNQIRCLAQRGARVTVVPWDHPLDTADFDGLFVSNGPGIPSSVRPPSTT</sequence>
<keyword evidence="1" id="KW-0472">Membrane</keyword>
<evidence type="ECO:0000313" key="4">
    <source>
        <dbReference type="Proteomes" id="UP000265160"/>
    </source>
</evidence>
<dbReference type="InterPro" id="IPR002474">
    <property type="entry name" value="CarbamoylP_synth_ssu_N"/>
</dbReference>
<dbReference type="PRINTS" id="PR00099">
    <property type="entry name" value="CPSGATASE"/>
</dbReference>
<dbReference type="AlphaFoldDB" id="A0A3P9C6M3"/>
<dbReference type="InterPro" id="IPR017926">
    <property type="entry name" value="GATASE"/>
</dbReference>
<dbReference type="InterPro" id="IPR029062">
    <property type="entry name" value="Class_I_gatase-like"/>
</dbReference>
<keyword evidence="1" id="KW-1133">Transmembrane helix</keyword>
<proteinExistence type="predicted"/>
<reference evidence="3" key="2">
    <citation type="submission" date="2025-08" db="UniProtKB">
        <authorList>
            <consortium name="Ensembl"/>
        </authorList>
    </citation>
    <scope>IDENTIFICATION</scope>
</reference>
<protein>
    <recommendedName>
        <fullName evidence="2">Carbamoyl-phosphate synthase small subunit N-terminal domain-containing protein</fullName>
    </recommendedName>
</protein>
<evidence type="ECO:0000313" key="3">
    <source>
        <dbReference type="Ensembl" id="ENSMZEP00005017551.1"/>
    </source>
</evidence>
<reference evidence="3 4" key="1">
    <citation type="journal article" date="2014" name="Nature">
        <title>The genomic substrate for adaptive radiation in African cichlid fish.</title>
        <authorList>
            <person name="Brawand D."/>
            <person name="Wagner C.E."/>
            <person name="Li Y.I."/>
            <person name="Malinsky M."/>
            <person name="Keller I."/>
            <person name="Fan S."/>
            <person name="Simakov O."/>
            <person name="Ng A.Y."/>
            <person name="Lim Z.W."/>
            <person name="Bezault E."/>
            <person name="Turner-Maier J."/>
            <person name="Johnson J."/>
            <person name="Alcazar R."/>
            <person name="Noh H.J."/>
            <person name="Russell P."/>
            <person name="Aken B."/>
            <person name="Alfoldi J."/>
            <person name="Amemiya C."/>
            <person name="Azzouzi N."/>
            <person name="Baroiller J.F."/>
            <person name="Barloy-Hubler F."/>
            <person name="Berlin A."/>
            <person name="Bloomquist R."/>
            <person name="Carleton K.L."/>
            <person name="Conte M.A."/>
            <person name="D'Cotta H."/>
            <person name="Eshel O."/>
            <person name="Gaffney L."/>
            <person name="Galibert F."/>
            <person name="Gante H.F."/>
            <person name="Gnerre S."/>
            <person name="Greuter L."/>
            <person name="Guyon R."/>
            <person name="Haddad N.S."/>
            <person name="Haerty W."/>
            <person name="Harris R.M."/>
            <person name="Hofmann H.A."/>
            <person name="Hourlier T."/>
            <person name="Hulata G."/>
            <person name="Jaffe D.B."/>
            <person name="Lara M."/>
            <person name="Lee A.P."/>
            <person name="MacCallum I."/>
            <person name="Mwaiko S."/>
            <person name="Nikaido M."/>
            <person name="Nishihara H."/>
            <person name="Ozouf-Costaz C."/>
            <person name="Penman D.J."/>
            <person name="Przybylski D."/>
            <person name="Rakotomanga M."/>
            <person name="Renn S.C.P."/>
            <person name="Ribeiro F.J."/>
            <person name="Ron M."/>
            <person name="Salzburger W."/>
            <person name="Sanchez-Pulido L."/>
            <person name="Santos M.E."/>
            <person name="Searle S."/>
            <person name="Sharpe T."/>
            <person name="Swofford R."/>
            <person name="Tan F.J."/>
            <person name="Williams L."/>
            <person name="Young S."/>
            <person name="Yin S."/>
            <person name="Okada N."/>
            <person name="Kocher T.D."/>
            <person name="Miska E.A."/>
            <person name="Lander E.S."/>
            <person name="Venkatesh B."/>
            <person name="Fernald R.D."/>
            <person name="Meyer A."/>
            <person name="Ponting C.P."/>
            <person name="Streelman J.T."/>
            <person name="Lindblad-Toh K."/>
            <person name="Seehausen O."/>
            <person name="Di Palma F."/>
        </authorList>
    </citation>
    <scope>NUCLEOTIDE SEQUENCE</scope>
</reference>
<name>A0A3P9C6M3_9CICH</name>
<dbReference type="SUPFAM" id="SSF52021">
    <property type="entry name" value="Carbamoyl phosphate synthetase, small subunit N-terminal domain"/>
    <property type="match status" value="1"/>
</dbReference>
<evidence type="ECO:0000256" key="1">
    <source>
        <dbReference type="SAM" id="Phobius"/>
    </source>
</evidence>
<organism evidence="3 4">
    <name type="scientific">Maylandia zebra</name>
    <name type="common">zebra mbuna</name>
    <dbReference type="NCBI Taxonomy" id="106582"/>
    <lineage>
        <taxon>Eukaryota</taxon>
        <taxon>Metazoa</taxon>
        <taxon>Chordata</taxon>
        <taxon>Craniata</taxon>
        <taxon>Vertebrata</taxon>
        <taxon>Euteleostomi</taxon>
        <taxon>Actinopterygii</taxon>
        <taxon>Neopterygii</taxon>
        <taxon>Teleostei</taxon>
        <taxon>Neoteleostei</taxon>
        <taxon>Acanthomorphata</taxon>
        <taxon>Ovalentaria</taxon>
        <taxon>Cichlomorphae</taxon>
        <taxon>Cichliformes</taxon>
        <taxon>Cichlidae</taxon>
        <taxon>African cichlids</taxon>
        <taxon>Pseudocrenilabrinae</taxon>
        <taxon>Haplochromini</taxon>
        <taxon>Maylandia</taxon>
        <taxon>Maylandia zebra complex</taxon>
    </lineage>
</organism>
<dbReference type="GeneTree" id="ENSGT00940000157241"/>
<feature type="transmembrane region" description="Helical" evidence="1">
    <location>
        <begin position="52"/>
        <end position="74"/>
    </location>
</feature>
<keyword evidence="4" id="KW-1185">Reference proteome</keyword>